<comment type="caution">
    <text evidence="12">The sequence shown here is derived from an EMBL/GenBank/DDBJ whole genome shotgun (WGS) entry which is preliminary data.</text>
</comment>
<feature type="domain" description="Pre-SET" evidence="10">
    <location>
        <begin position="331"/>
        <end position="434"/>
    </location>
</feature>
<dbReference type="GO" id="GO:0032259">
    <property type="term" value="P:methylation"/>
    <property type="evidence" value="ECO:0007669"/>
    <property type="project" value="UniProtKB-KW"/>
</dbReference>
<comment type="subcellular location">
    <subcellularLocation>
        <location evidence="1">Chromosome</location>
    </subcellularLocation>
</comment>
<dbReference type="EMBL" id="PGCJ01001167">
    <property type="protein sequence ID" value="PLW08340.1"/>
    <property type="molecule type" value="Genomic_DNA"/>
</dbReference>
<dbReference type="InterPro" id="IPR050973">
    <property type="entry name" value="H3K9_Histone-Lys_N-MTase"/>
</dbReference>
<gene>
    <name evidence="12" type="ORF">PCANC_25674</name>
</gene>
<dbReference type="Pfam" id="PF00856">
    <property type="entry name" value="SET"/>
    <property type="match status" value="1"/>
</dbReference>
<dbReference type="Proteomes" id="UP000235388">
    <property type="component" value="Unassembled WGS sequence"/>
</dbReference>
<evidence type="ECO:0000259" key="9">
    <source>
        <dbReference type="PROSITE" id="PS50280"/>
    </source>
</evidence>
<feature type="non-terminal residue" evidence="12">
    <location>
        <position position="1"/>
    </location>
</feature>
<keyword evidence="7" id="KW-0862">Zinc</keyword>
<dbReference type="InterPro" id="IPR003616">
    <property type="entry name" value="Post-SET_dom"/>
</dbReference>
<sequence length="668" mass="74597">GESSSMMVDRSARHVLDIPKCRTGKDHSTEAGSASKQNGSSMSQAPATTRVHNEQVRPVLPPSAPPKGKENSPGTRTLAQKARASPERLIHAPLRGDFTGDASDDVTHTRKKRKHLLPFQPDKDEDRFVELPDSDPEAQPVRFTSCQSRHESLANTTSLEAGSQTKQTGSSGPSANNPTRTPAASCVIHSSGLLPLPPVIPRARPKSPDWSRIPRHLRPLQGRERPEEFSGELQKTWIFKNTPDLSTPLGHLIFTEEINSNQMWENPAIPRIEVVVPDDVKERMFEDSKKANAQQDAEFTLLDPFLTPPMEFIYTDRLIYRNNERPIPPSWHCNCRGDCFYNPNCQCRAYQTQKIRQIAAACDFELSEEVKNFEGFAYLSNRKARNSHHKKPENNDPDARSINDIFTKGGFPVFECNDLCGCGPDCINRTVGRGRREKLSIEKTVTRGWGVFAEHTIPLGRLVTHYSGEVITDAMSLDRGQKKYDSIGRTYIFDLDPWWIKTVHSQSLNTDGLLVICEAAKTADSSKTLAAAHPNVNGSLTTSSSTAQKKKKEKKQSKRQDENEVECIYSVDAFLYGNISRFINHSCSANTAIVPVYIDDSDPTRPIFAMFANKAIKAGTEITTSYSDPNAEADEMMDQQIRQTHESHLGRYMQCKCGASNCRGMMFA</sequence>
<feature type="region of interest" description="Disordered" evidence="8">
    <location>
        <begin position="195"/>
        <end position="228"/>
    </location>
</feature>
<name>A0A2N5S526_9BASI</name>
<dbReference type="SMART" id="SM00317">
    <property type="entry name" value="SET"/>
    <property type="match status" value="1"/>
</dbReference>
<evidence type="ECO:0000256" key="4">
    <source>
        <dbReference type="ARBA" id="ARBA00022679"/>
    </source>
</evidence>
<dbReference type="PANTHER" id="PTHR46223:SF4">
    <property type="entry name" value="HISTONE-LYSINE N-METHYLTRANSFERASE-RELATED"/>
    <property type="match status" value="1"/>
</dbReference>
<feature type="domain" description="Post-SET" evidence="11">
    <location>
        <begin position="651"/>
        <end position="667"/>
    </location>
</feature>
<dbReference type="OrthoDB" id="308383at2759"/>
<dbReference type="PROSITE" id="PS50280">
    <property type="entry name" value="SET"/>
    <property type="match status" value="1"/>
</dbReference>
<accession>A0A2N5S526</accession>
<evidence type="ECO:0000256" key="3">
    <source>
        <dbReference type="ARBA" id="ARBA00022603"/>
    </source>
</evidence>
<dbReference type="Pfam" id="PF05033">
    <property type="entry name" value="Pre-SET"/>
    <property type="match status" value="1"/>
</dbReference>
<evidence type="ECO:0000313" key="13">
    <source>
        <dbReference type="Proteomes" id="UP000235388"/>
    </source>
</evidence>
<feature type="region of interest" description="Disordered" evidence="8">
    <location>
        <begin position="531"/>
        <end position="561"/>
    </location>
</feature>
<evidence type="ECO:0000256" key="8">
    <source>
        <dbReference type="SAM" id="MobiDB-lite"/>
    </source>
</evidence>
<evidence type="ECO:0000256" key="6">
    <source>
        <dbReference type="ARBA" id="ARBA00022723"/>
    </source>
</evidence>
<dbReference type="PROSITE" id="PS50867">
    <property type="entry name" value="PRE_SET"/>
    <property type="match status" value="1"/>
</dbReference>
<feature type="domain" description="SET" evidence="9">
    <location>
        <begin position="437"/>
        <end position="627"/>
    </location>
</feature>
<dbReference type="GO" id="GO:0046974">
    <property type="term" value="F:histone H3K9 methyltransferase activity"/>
    <property type="evidence" value="ECO:0007669"/>
    <property type="project" value="TreeGrafter"/>
</dbReference>
<keyword evidence="13" id="KW-1185">Reference proteome</keyword>
<dbReference type="GO" id="GO:0005694">
    <property type="term" value="C:chromosome"/>
    <property type="evidence" value="ECO:0007669"/>
    <property type="project" value="UniProtKB-SubCell"/>
</dbReference>
<evidence type="ECO:0000256" key="5">
    <source>
        <dbReference type="ARBA" id="ARBA00022691"/>
    </source>
</evidence>
<dbReference type="InterPro" id="IPR007728">
    <property type="entry name" value="Pre-SET_dom"/>
</dbReference>
<keyword evidence="2" id="KW-0158">Chromosome</keyword>
<organism evidence="12 13">
    <name type="scientific">Puccinia coronata f. sp. avenae</name>
    <dbReference type="NCBI Taxonomy" id="200324"/>
    <lineage>
        <taxon>Eukaryota</taxon>
        <taxon>Fungi</taxon>
        <taxon>Dikarya</taxon>
        <taxon>Basidiomycota</taxon>
        <taxon>Pucciniomycotina</taxon>
        <taxon>Pucciniomycetes</taxon>
        <taxon>Pucciniales</taxon>
        <taxon>Pucciniaceae</taxon>
        <taxon>Puccinia</taxon>
    </lineage>
</organism>
<dbReference type="PROSITE" id="PS50868">
    <property type="entry name" value="POST_SET"/>
    <property type="match status" value="1"/>
</dbReference>
<feature type="compositionally biased region" description="Basic and acidic residues" evidence="8">
    <location>
        <begin position="121"/>
        <end position="130"/>
    </location>
</feature>
<feature type="compositionally biased region" description="Basic residues" evidence="8">
    <location>
        <begin position="548"/>
        <end position="557"/>
    </location>
</feature>
<dbReference type="AlphaFoldDB" id="A0A2N5S526"/>
<reference evidence="12 13" key="1">
    <citation type="submission" date="2017-11" db="EMBL/GenBank/DDBJ databases">
        <title>De novo assembly and phasing of dikaryotic genomes from two isolates of Puccinia coronata f. sp. avenae, the causal agent of oat crown rust.</title>
        <authorList>
            <person name="Miller M.E."/>
            <person name="Zhang Y."/>
            <person name="Omidvar V."/>
            <person name="Sperschneider J."/>
            <person name="Schwessinger B."/>
            <person name="Raley C."/>
            <person name="Palmer J.M."/>
            <person name="Garnica D."/>
            <person name="Upadhyaya N."/>
            <person name="Rathjen J."/>
            <person name="Taylor J.M."/>
            <person name="Park R.F."/>
            <person name="Dodds P.N."/>
            <person name="Hirsch C.D."/>
            <person name="Kianian S.F."/>
            <person name="Figueroa M."/>
        </authorList>
    </citation>
    <scope>NUCLEOTIDE SEQUENCE [LARGE SCALE GENOMIC DNA]</scope>
    <source>
        <strain evidence="12">12NC29</strain>
    </source>
</reference>
<keyword evidence="4" id="KW-0808">Transferase</keyword>
<keyword evidence="6" id="KW-0479">Metal-binding</keyword>
<dbReference type="PANTHER" id="PTHR46223">
    <property type="entry name" value="HISTONE-LYSINE N-METHYLTRANSFERASE SUV39H"/>
    <property type="match status" value="1"/>
</dbReference>
<feature type="region of interest" description="Disordered" evidence="8">
    <location>
        <begin position="1"/>
        <end position="183"/>
    </location>
</feature>
<dbReference type="InterPro" id="IPR046341">
    <property type="entry name" value="SET_dom_sf"/>
</dbReference>
<protein>
    <recommendedName>
        <fullName evidence="14">SET domain-containing protein</fullName>
    </recommendedName>
</protein>
<dbReference type="Gene3D" id="2.170.270.10">
    <property type="entry name" value="SET domain"/>
    <property type="match status" value="1"/>
</dbReference>
<proteinExistence type="predicted"/>
<dbReference type="STRING" id="200324.A0A2N5S526"/>
<evidence type="ECO:0000256" key="7">
    <source>
        <dbReference type="ARBA" id="ARBA00022833"/>
    </source>
</evidence>
<evidence type="ECO:0000256" key="2">
    <source>
        <dbReference type="ARBA" id="ARBA00022454"/>
    </source>
</evidence>
<dbReference type="InterPro" id="IPR001214">
    <property type="entry name" value="SET_dom"/>
</dbReference>
<feature type="compositionally biased region" description="Basic and acidic residues" evidence="8">
    <location>
        <begin position="10"/>
        <end position="29"/>
    </location>
</feature>
<dbReference type="SUPFAM" id="SSF82199">
    <property type="entry name" value="SET domain"/>
    <property type="match status" value="1"/>
</dbReference>
<feature type="compositionally biased region" description="Polar residues" evidence="8">
    <location>
        <begin position="30"/>
        <end position="47"/>
    </location>
</feature>
<dbReference type="GO" id="GO:0005634">
    <property type="term" value="C:nucleus"/>
    <property type="evidence" value="ECO:0007669"/>
    <property type="project" value="InterPro"/>
</dbReference>
<evidence type="ECO:0000259" key="11">
    <source>
        <dbReference type="PROSITE" id="PS50868"/>
    </source>
</evidence>
<keyword evidence="5" id="KW-0949">S-adenosyl-L-methionine</keyword>
<evidence type="ECO:0000313" key="12">
    <source>
        <dbReference type="EMBL" id="PLW08340.1"/>
    </source>
</evidence>
<feature type="compositionally biased region" description="Polar residues" evidence="8">
    <location>
        <begin position="142"/>
        <end position="182"/>
    </location>
</feature>
<evidence type="ECO:0000256" key="1">
    <source>
        <dbReference type="ARBA" id="ARBA00004286"/>
    </source>
</evidence>
<evidence type="ECO:0008006" key="14">
    <source>
        <dbReference type="Google" id="ProtNLM"/>
    </source>
</evidence>
<dbReference type="GO" id="GO:0008270">
    <property type="term" value="F:zinc ion binding"/>
    <property type="evidence" value="ECO:0007669"/>
    <property type="project" value="InterPro"/>
</dbReference>
<keyword evidence="3" id="KW-0489">Methyltransferase</keyword>
<evidence type="ECO:0000259" key="10">
    <source>
        <dbReference type="PROSITE" id="PS50867"/>
    </source>
</evidence>